<dbReference type="EMBL" id="NUDL01000159">
    <property type="protein sequence ID" value="PEM43227.1"/>
    <property type="molecule type" value="Genomic_DNA"/>
</dbReference>
<dbReference type="InterPro" id="IPR000792">
    <property type="entry name" value="Tscrpt_reg_LuxR_C"/>
</dbReference>
<dbReference type="GO" id="GO:0005737">
    <property type="term" value="C:cytoplasm"/>
    <property type="evidence" value="ECO:0007669"/>
    <property type="project" value="UniProtKB-SubCell"/>
</dbReference>
<dbReference type="InterPro" id="IPR058245">
    <property type="entry name" value="NreC/VraR/RcsB-like_REC"/>
</dbReference>
<dbReference type="InterPro" id="IPR039420">
    <property type="entry name" value="WalR-like"/>
</dbReference>
<evidence type="ECO:0000313" key="7">
    <source>
        <dbReference type="EMBL" id="PEM43227.1"/>
    </source>
</evidence>
<dbReference type="GO" id="GO:0000160">
    <property type="term" value="P:phosphorelay signal transduction system"/>
    <property type="evidence" value="ECO:0007669"/>
    <property type="project" value="InterPro"/>
</dbReference>
<keyword evidence="2" id="KW-0963">Cytoplasm</keyword>
<comment type="caution">
    <text evidence="7">The sequence shown here is derived from an EMBL/GenBank/DDBJ whole genome shotgun (WGS) entry which is preliminary data.</text>
</comment>
<evidence type="ECO:0000256" key="4">
    <source>
        <dbReference type="ARBA" id="ARBA00023015"/>
    </source>
</evidence>
<dbReference type="InterPro" id="IPR016032">
    <property type="entry name" value="Sig_transdc_resp-reg_C-effctor"/>
</dbReference>
<dbReference type="CDD" id="cd17535">
    <property type="entry name" value="REC_NarL-like"/>
    <property type="match status" value="1"/>
</dbReference>
<dbReference type="Pfam" id="PF00196">
    <property type="entry name" value="GerE"/>
    <property type="match status" value="1"/>
</dbReference>
<dbReference type="PROSITE" id="PS50110">
    <property type="entry name" value="RESPONSE_REGULATORY"/>
    <property type="match status" value="1"/>
</dbReference>
<gene>
    <name evidence="7" type="ORF">CN611_30265</name>
</gene>
<dbReference type="InterPro" id="IPR001789">
    <property type="entry name" value="Sig_transdc_resp-reg_receiver"/>
</dbReference>
<dbReference type="PROSITE" id="PS00622">
    <property type="entry name" value="HTH_LUXR_1"/>
    <property type="match status" value="1"/>
</dbReference>
<dbReference type="Pfam" id="PF00072">
    <property type="entry name" value="Response_reg"/>
    <property type="match status" value="1"/>
</dbReference>
<dbReference type="SUPFAM" id="SSF52172">
    <property type="entry name" value="CheY-like"/>
    <property type="match status" value="1"/>
</dbReference>
<dbReference type="InterPro" id="IPR011006">
    <property type="entry name" value="CheY-like_superfamily"/>
</dbReference>
<dbReference type="PRINTS" id="PR00038">
    <property type="entry name" value="HTHLUXR"/>
</dbReference>
<dbReference type="Gene3D" id="3.40.50.2300">
    <property type="match status" value="1"/>
</dbReference>
<name>A0A1A9PPF1_9BACI</name>
<evidence type="ECO:0000256" key="5">
    <source>
        <dbReference type="ARBA" id="ARBA00023125"/>
    </source>
</evidence>
<keyword evidence="3" id="KW-0597">Phosphoprotein</keyword>
<evidence type="ECO:0000256" key="1">
    <source>
        <dbReference type="ARBA" id="ARBA00004496"/>
    </source>
</evidence>
<dbReference type="PANTHER" id="PTHR43214">
    <property type="entry name" value="TWO-COMPONENT RESPONSE REGULATOR"/>
    <property type="match status" value="1"/>
</dbReference>
<dbReference type="GO" id="GO:0003677">
    <property type="term" value="F:DNA binding"/>
    <property type="evidence" value="ECO:0007669"/>
    <property type="project" value="UniProtKB-KW"/>
</dbReference>
<protein>
    <submittedName>
        <fullName evidence="7">DNA-binding response regulator</fullName>
    </submittedName>
</protein>
<dbReference type="RefSeq" id="WP_064476893.1">
    <property type="nucleotide sequence ID" value="NZ_JAKGBO010000006.1"/>
</dbReference>
<dbReference type="SMART" id="SM00448">
    <property type="entry name" value="REC"/>
    <property type="match status" value="1"/>
</dbReference>
<evidence type="ECO:0000256" key="2">
    <source>
        <dbReference type="ARBA" id="ARBA00022490"/>
    </source>
</evidence>
<dbReference type="SMART" id="SM00421">
    <property type="entry name" value="HTH_LUXR"/>
    <property type="match status" value="1"/>
</dbReference>
<proteinExistence type="predicted"/>
<keyword evidence="5 7" id="KW-0238">DNA-binding</keyword>
<evidence type="ECO:0000256" key="3">
    <source>
        <dbReference type="ARBA" id="ARBA00022553"/>
    </source>
</evidence>
<sequence length="222" mass="25082">MTEKIRIVLADDEPFVRKGLCYIIEMQDDMEIVGECKDGKEAIKVALETAPDMVIMDIQMPDLSGIMATQNIMSILPNTKVVLLTTFDVQQYVLDGIRAGAVGYILKDTETEEMLDSIRSMNKGAMIYNSTTANQAFTQFIKHDNNDYNLVSEELEHTETLTKREIDVLQLLAYGKQNHEIAKILYVSEGTVKTHIHNILQKLDVTDRTQAAVMAIRKKIVK</sequence>
<dbReference type="SUPFAM" id="SSF46894">
    <property type="entry name" value="C-terminal effector domain of the bipartite response regulators"/>
    <property type="match status" value="1"/>
</dbReference>
<evidence type="ECO:0000256" key="6">
    <source>
        <dbReference type="ARBA" id="ARBA00023163"/>
    </source>
</evidence>
<dbReference type="PROSITE" id="PS50043">
    <property type="entry name" value="HTH_LUXR_2"/>
    <property type="match status" value="1"/>
</dbReference>
<comment type="subcellular location">
    <subcellularLocation>
        <location evidence="1">Cytoplasm</location>
    </subcellularLocation>
</comment>
<organism evidence="7 8">
    <name type="scientific">Bacillus wiedmannii</name>
    <dbReference type="NCBI Taxonomy" id="1890302"/>
    <lineage>
        <taxon>Bacteria</taxon>
        <taxon>Bacillati</taxon>
        <taxon>Bacillota</taxon>
        <taxon>Bacilli</taxon>
        <taxon>Bacillales</taxon>
        <taxon>Bacillaceae</taxon>
        <taxon>Bacillus</taxon>
        <taxon>Bacillus cereus group</taxon>
    </lineage>
</organism>
<dbReference type="PANTHER" id="PTHR43214:SF24">
    <property type="entry name" value="TRANSCRIPTIONAL REGULATORY PROTEIN NARL-RELATED"/>
    <property type="match status" value="1"/>
</dbReference>
<reference evidence="7 8" key="1">
    <citation type="submission" date="2017-09" db="EMBL/GenBank/DDBJ databases">
        <title>Large-scale bioinformatics analysis of Bacillus genomes uncovers conserved roles of natural products in bacterial physiology.</title>
        <authorList>
            <consortium name="Agbiome Team Llc"/>
            <person name="Bleich R.M."/>
            <person name="Grubbs K.J."/>
            <person name="Santa Maria K.C."/>
            <person name="Allen S.E."/>
            <person name="Farag S."/>
            <person name="Shank E.A."/>
            <person name="Bowers A."/>
        </authorList>
    </citation>
    <scope>NUCLEOTIDE SEQUENCE [LARGE SCALE GENOMIC DNA]</scope>
    <source>
        <strain evidence="7 8">AFS010764</strain>
    </source>
</reference>
<accession>A0A1A9PPF1</accession>
<dbReference type="CDD" id="cd06170">
    <property type="entry name" value="LuxR_C_like"/>
    <property type="match status" value="1"/>
</dbReference>
<keyword evidence="6" id="KW-0804">Transcription</keyword>
<keyword evidence="4" id="KW-0805">Transcription regulation</keyword>
<dbReference type="GO" id="GO:0006355">
    <property type="term" value="P:regulation of DNA-templated transcription"/>
    <property type="evidence" value="ECO:0007669"/>
    <property type="project" value="InterPro"/>
</dbReference>
<dbReference type="AlphaFoldDB" id="A0A1A9PPF1"/>
<evidence type="ECO:0000313" key="8">
    <source>
        <dbReference type="Proteomes" id="UP000220621"/>
    </source>
</evidence>
<dbReference type="Proteomes" id="UP000220621">
    <property type="component" value="Unassembled WGS sequence"/>
</dbReference>